<feature type="compositionally biased region" description="Low complexity" evidence="3">
    <location>
        <begin position="144"/>
        <end position="161"/>
    </location>
</feature>
<dbReference type="EMBL" id="MSIF01000005">
    <property type="protein sequence ID" value="OLF10992.1"/>
    <property type="molecule type" value="Genomic_DNA"/>
</dbReference>
<keyword evidence="6" id="KW-1185">Reference proteome</keyword>
<protein>
    <recommendedName>
        <fullName evidence="7">Mce-associated membrane protein</fullName>
    </recommendedName>
</protein>
<feature type="compositionally biased region" description="Basic residues" evidence="3">
    <location>
        <begin position="123"/>
        <end position="137"/>
    </location>
</feature>
<feature type="compositionally biased region" description="Acidic residues" evidence="3">
    <location>
        <begin position="60"/>
        <end position="70"/>
    </location>
</feature>
<evidence type="ECO:0000313" key="5">
    <source>
        <dbReference type="EMBL" id="OLF10992.1"/>
    </source>
</evidence>
<comment type="subcellular location">
    <subcellularLocation>
        <location evidence="1">Membrane</location>
    </subcellularLocation>
</comment>
<keyword evidence="4" id="KW-0812">Transmembrane</keyword>
<feature type="region of interest" description="Disordered" evidence="3">
    <location>
        <begin position="1"/>
        <end position="175"/>
    </location>
</feature>
<evidence type="ECO:0000256" key="2">
    <source>
        <dbReference type="ARBA" id="ARBA00023136"/>
    </source>
</evidence>
<proteinExistence type="predicted"/>
<feature type="compositionally biased region" description="Basic residues" evidence="3">
    <location>
        <begin position="166"/>
        <end position="175"/>
    </location>
</feature>
<reference evidence="5 6" key="1">
    <citation type="submission" date="2016-12" db="EMBL/GenBank/DDBJ databases">
        <title>The draft genome sequence of Actinophytocola xinjiangensis.</title>
        <authorList>
            <person name="Wang W."/>
            <person name="Yuan L."/>
        </authorList>
    </citation>
    <scope>NUCLEOTIDE SEQUENCE [LARGE SCALE GENOMIC DNA]</scope>
    <source>
        <strain evidence="5 6">CGMCC 4.4663</strain>
    </source>
</reference>
<dbReference type="GO" id="GO:0016020">
    <property type="term" value="C:membrane"/>
    <property type="evidence" value="ECO:0007669"/>
    <property type="project" value="UniProtKB-SubCell"/>
</dbReference>
<keyword evidence="4" id="KW-1133">Transmembrane helix</keyword>
<feature type="compositionally biased region" description="Acidic residues" evidence="3">
    <location>
        <begin position="104"/>
        <end position="113"/>
    </location>
</feature>
<name>A0A7Z0WMI3_9PSEU</name>
<feature type="compositionally biased region" description="Basic and acidic residues" evidence="3">
    <location>
        <begin position="43"/>
        <end position="52"/>
    </location>
</feature>
<gene>
    <name evidence="5" type="ORF">BLA60_13300</name>
</gene>
<dbReference type="PANTHER" id="PTHR37042">
    <property type="entry name" value="OUTER MEMBRANE PROTEIN RV1973"/>
    <property type="match status" value="1"/>
</dbReference>
<feature type="compositionally biased region" description="Low complexity" evidence="3">
    <location>
        <begin position="29"/>
        <end position="39"/>
    </location>
</feature>
<evidence type="ECO:0000256" key="3">
    <source>
        <dbReference type="SAM" id="MobiDB-lite"/>
    </source>
</evidence>
<dbReference type="PANTHER" id="PTHR37042:SF4">
    <property type="entry name" value="OUTER MEMBRANE PROTEIN RV1973"/>
    <property type="match status" value="1"/>
</dbReference>
<accession>A0A7Z0WMI3</accession>
<evidence type="ECO:0000313" key="6">
    <source>
        <dbReference type="Proteomes" id="UP000185696"/>
    </source>
</evidence>
<keyword evidence="2 4" id="KW-0472">Membrane</keyword>
<comment type="caution">
    <text evidence="5">The sequence shown here is derived from an EMBL/GenBank/DDBJ whole genome shotgun (WGS) entry which is preliminary data.</text>
</comment>
<evidence type="ECO:0000256" key="4">
    <source>
        <dbReference type="SAM" id="Phobius"/>
    </source>
</evidence>
<evidence type="ECO:0008006" key="7">
    <source>
        <dbReference type="Google" id="ProtNLM"/>
    </source>
</evidence>
<feature type="transmembrane region" description="Helical" evidence="4">
    <location>
        <begin position="179"/>
        <end position="200"/>
    </location>
</feature>
<organism evidence="5 6">
    <name type="scientific">Actinophytocola xinjiangensis</name>
    <dbReference type="NCBI Taxonomy" id="485602"/>
    <lineage>
        <taxon>Bacteria</taxon>
        <taxon>Bacillati</taxon>
        <taxon>Actinomycetota</taxon>
        <taxon>Actinomycetes</taxon>
        <taxon>Pseudonocardiales</taxon>
        <taxon>Pseudonocardiaceae</taxon>
    </lineage>
</organism>
<dbReference type="AlphaFoldDB" id="A0A7Z0WMI3"/>
<feature type="compositionally biased region" description="Basic and acidic residues" evidence="3">
    <location>
        <begin position="71"/>
        <end position="89"/>
    </location>
</feature>
<dbReference type="Proteomes" id="UP000185696">
    <property type="component" value="Unassembled WGS sequence"/>
</dbReference>
<sequence length="355" mass="37838">MAGLRHRPGPDTPAPEDTTADTTAEDTAQEAKAAQSPAAEPEPPAKDDDRPGVDLGTTDPEPEAPEPEAPEPEKAKAEKAKAEEAKADEAAPPEPESAKAAESETAEAEEAAEAEPTALVARSARHRAQRPAGKRRAAGVTRPADLSSAESDSRAAADSAPQPRPNPHRAARRRGVRHPYPVAAVLAVVAVLLGAGAFWFRGEASALESRDTNTALTDSSTTSEVLGQLTTAVETTLSYNYTDLESTKKAVDASLTESARCEYDMLFKQLMQLAPEQKLILATTVRDIGLVRLDGDRAEALVFIDLVSTRVDTNKTVPGEAVFGVRARRDGDSWKIIEFNMFDQELVTGEPVPQC</sequence>
<evidence type="ECO:0000256" key="1">
    <source>
        <dbReference type="ARBA" id="ARBA00004370"/>
    </source>
</evidence>